<sequence length="144" mass="16355">MITSLDQKGQVTGYIHDDSGLLSLSMDHKTVQIDPKKHFEFSFEVKINDKESKLIATDQLGNSSILIIDQMIQKAFTQLLISQNNQNTLDSDVSVSSQIYKKNKSIIFLYGWKDKTIVYTDAVKIEGVVFSPNQLHALYINEKK</sequence>
<accession>A0A1V1NRX2</accession>
<organism evidence="1 2">
    <name type="scientific">Candidatus Magnetoglobus multicellularis str. Araruama</name>
    <dbReference type="NCBI Taxonomy" id="890399"/>
    <lineage>
        <taxon>Bacteria</taxon>
        <taxon>Pseudomonadati</taxon>
        <taxon>Thermodesulfobacteriota</taxon>
        <taxon>Desulfobacteria</taxon>
        <taxon>Desulfobacterales</taxon>
        <taxon>Desulfobacteraceae</taxon>
        <taxon>Candidatus Magnetoglobus</taxon>
    </lineage>
</organism>
<dbReference type="Proteomes" id="UP000189670">
    <property type="component" value="Unassembled WGS sequence"/>
</dbReference>
<dbReference type="EMBL" id="ATBP01003033">
    <property type="protein sequence ID" value="ETR65246.1"/>
    <property type="molecule type" value="Genomic_DNA"/>
</dbReference>
<reference evidence="2" key="1">
    <citation type="submission" date="2012-11" db="EMBL/GenBank/DDBJ databases">
        <authorList>
            <person name="Lucero-Rivera Y.E."/>
            <person name="Tovar-Ramirez D."/>
        </authorList>
    </citation>
    <scope>NUCLEOTIDE SEQUENCE [LARGE SCALE GENOMIC DNA]</scope>
    <source>
        <strain evidence="2">Araruama</strain>
    </source>
</reference>
<gene>
    <name evidence="1" type="ORF">OMM_06100</name>
</gene>
<protein>
    <submittedName>
        <fullName evidence="1">Uncharacterized protein</fullName>
    </submittedName>
</protein>
<evidence type="ECO:0000313" key="2">
    <source>
        <dbReference type="Proteomes" id="UP000189670"/>
    </source>
</evidence>
<dbReference type="AlphaFoldDB" id="A0A1V1NRX2"/>
<proteinExistence type="predicted"/>
<comment type="caution">
    <text evidence="1">The sequence shown here is derived from an EMBL/GenBank/DDBJ whole genome shotgun (WGS) entry which is preliminary data.</text>
</comment>
<evidence type="ECO:0000313" key="1">
    <source>
        <dbReference type="EMBL" id="ETR65246.1"/>
    </source>
</evidence>
<name>A0A1V1NRX2_9BACT</name>